<sequence length="808" mass="89998">MEINRITLPPIAAPGEVTTFYSFESGTARSVTLSSMAMLLASRRNATVPVLMIDWDTEAPGLHHLFARHDDRPGLLEYFDACREQLQGLARTHADEPDEERARLALEAIDWESYVERVDESRPLYLMRAGRFDDTYGERADRMDWDGLFADCPALFRSFAAHLTRQFQHVLIDARGGRSAAVSVCTTLLPDKLVALFTPNPRSIEGMSGVVTRAIDYRCTHEDEQRPLLVYPVPYAIDSGDCERRLLWRRGDPYKGVPGYQPMLEKLLRACYGVSRLSLDSYLDEVQLQQTNATVGGEHLGLVPERDADRFSLTRTLETLLDWIVPGRLPWQSRAEVELLASIDAARAAFRDGIATEAAVPLARDLAALARIYQRQGRERLAQECLEESIGLRQRVLGADHAETRASRAALATLLRDSGKLHEAKFMIQTLVDDCQRMAGADHPETLAARSALAATLSQLGEFERALELHEQITQACEQHFGRGHMATLDSLAGQAETLTRQGELSRGRMVYERVLEGRQRLLGAEHEDTLRCTQQLASLLCELGDLANARKLQEDVVRAREKHAGPDGAATLQARETLAEIFAAQGDLDAVRRMQEALARARERRFGSEHPDTLSIQMRLASTLSQQGDLEEARRLQQHVVNLQERIHGMDDQETLRSKKLLAATLSSQGHSVDARKLEESVQQFNRLRAIASGPHDPHSALPGQRGGPGDRRDLGVGESLDDRLAQLQKMMDSSPREARALADSLRKPILRLSVSHPLRQRGVAMIKRVYMQDGDMDAALAFTQDYASSLEGALIEAAAGRPMAMR</sequence>
<evidence type="ECO:0000313" key="2">
    <source>
        <dbReference type="EMBL" id="MCS0607297.1"/>
    </source>
</evidence>
<protein>
    <submittedName>
        <fullName evidence="2">Tetratricopeptide repeat protein</fullName>
    </submittedName>
</protein>
<evidence type="ECO:0000256" key="1">
    <source>
        <dbReference type="SAM" id="MobiDB-lite"/>
    </source>
</evidence>
<dbReference type="SMART" id="SM00028">
    <property type="entry name" value="TPR"/>
    <property type="match status" value="3"/>
</dbReference>
<dbReference type="SUPFAM" id="SSF48452">
    <property type="entry name" value="TPR-like"/>
    <property type="match status" value="3"/>
</dbReference>
<proteinExistence type="predicted"/>
<reference evidence="2 3" key="1">
    <citation type="submission" date="2022-08" db="EMBL/GenBank/DDBJ databases">
        <title>Reclassification of Massilia species as members of the genera Telluria, Duganella, Pseudoduganella, Mokoshia gen. nov. and Zemynaea gen. nov. using orthogonal and non-orthogonal genome-based approaches.</title>
        <authorList>
            <person name="Bowman J.P."/>
        </authorList>
    </citation>
    <scope>NUCLEOTIDE SEQUENCE [LARGE SCALE GENOMIC DNA]</scope>
    <source>
        <strain evidence="2 3">JCM 31607</strain>
    </source>
</reference>
<dbReference type="Gene3D" id="3.40.50.300">
    <property type="entry name" value="P-loop containing nucleotide triphosphate hydrolases"/>
    <property type="match status" value="1"/>
</dbReference>
<dbReference type="InterPro" id="IPR027417">
    <property type="entry name" value="P-loop_NTPase"/>
</dbReference>
<dbReference type="SUPFAM" id="SSF52540">
    <property type="entry name" value="P-loop containing nucleoside triphosphate hydrolases"/>
    <property type="match status" value="1"/>
</dbReference>
<name>A0ABT2BFV4_9BURK</name>
<dbReference type="InterPro" id="IPR011990">
    <property type="entry name" value="TPR-like_helical_dom_sf"/>
</dbReference>
<dbReference type="Pfam" id="PF13424">
    <property type="entry name" value="TPR_12"/>
    <property type="match status" value="3"/>
</dbReference>
<dbReference type="Pfam" id="PF13374">
    <property type="entry name" value="TPR_10"/>
    <property type="match status" value="1"/>
</dbReference>
<dbReference type="Gene3D" id="1.25.40.10">
    <property type="entry name" value="Tetratricopeptide repeat domain"/>
    <property type="match status" value="2"/>
</dbReference>
<dbReference type="PANTHER" id="PTHR46082:SF6">
    <property type="entry name" value="AAA+ ATPASE DOMAIN-CONTAINING PROTEIN-RELATED"/>
    <property type="match status" value="1"/>
</dbReference>
<keyword evidence="3" id="KW-1185">Reference proteome</keyword>
<organism evidence="2 3">
    <name type="scientific">Massilia solisilvae</name>
    <dbReference type="NCBI Taxonomy" id="1811225"/>
    <lineage>
        <taxon>Bacteria</taxon>
        <taxon>Pseudomonadati</taxon>
        <taxon>Pseudomonadota</taxon>
        <taxon>Betaproteobacteria</taxon>
        <taxon>Burkholderiales</taxon>
        <taxon>Oxalobacteraceae</taxon>
        <taxon>Telluria group</taxon>
        <taxon>Massilia</taxon>
    </lineage>
</organism>
<comment type="caution">
    <text evidence="2">The sequence shown here is derived from an EMBL/GenBank/DDBJ whole genome shotgun (WGS) entry which is preliminary data.</text>
</comment>
<feature type="region of interest" description="Disordered" evidence="1">
    <location>
        <begin position="693"/>
        <end position="718"/>
    </location>
</feature>
<accession>A0ABT2BFV4</accession>
<dbReference type="EMBL" id="JANUGV010000001">
    <property type="protein sequence ID" value="MCS0607297.1"/>
    <property type="molecule type" value="Genomic_DNA"/>
</dbReference>
<dbReference type="Proteomes" id="UP001205861">
    <property type="component" value="Unassembled WGS sequence"/>
</dbReference>
<dbReference type="RefSeq" id="WP_258855041.1">
    <property type="nucleotide sequence ID" value="NZ_JANUGV010000001.1"/>
</dbReference>
<dbReference type="InterPro" id="IPR053137">
    <property type="entry name" value="NLR-like"/>
</dbReference>
<evidence type="ECO:0000313" key="3">
    <source>
        <dbReference type="Proteomes" id="UP001205861"/>
    </source>
</evidence>
<dbReference type="InterPro" id="IPR019734">
    <property type="entry name" value="TPR_rpt"/>
</dbReference>
<dbReference type="PANTHER" id="PTHR46082">
    <property type="entry name" value="ATP/GTP-BINDING PROTEIN-RELATED"/>
    <property type="match status" value="1"/>
</dbReference>
<gene>
    <name evidence="2" type="ORF">NX773_03830</name>
</gene>